<evidence type="ECO:0000313" key="1">
    <source>
        <dbReference type="EMBL" id="KAH9635649.1"/>
    </source>
</evidence>
<dbReference type="EMBL" id="JACEFF010000538">
    <property type="protein sequence ID" value="KAH9635649.1"/>
    <property type="molecule type" value="Genomic_DNA"/>
</dbReference>
<organism evidence="1 2">
    <name type="scientific">Spodoptera exigua</name>
    <name type="common">Beet armyworm</name>
    <name type="synonym">Noctua fulgens</name>
    <dbReference type="NCBI Taxonomy" id="7107"/>
    <lineage>
        <taxon>Eukaryota</taxon>
        <taxon>Metazoa</taxon>
        <taxon>Ecdysozoa</taxon>
        <taxon>Arthropoda</taxon>
        <taxon>Hexapoda</taxon>
        <taxon>Insecta</taxon>
        <taxon>Pterygota</taxon>
        <taxon>Neoptera</taxon>
        <taxon>Endopterygota</taxon>
        <taxon>Lepidoptera</taxon>
        <taxon>Glossata</taxon>
        <taxon>Ditrysia</taxon>
        <taxon>Noctuoidea</taxon>
        <taxon>Noctuidae</taxon>
        <taxon>Amphipyrinae</taxon>
        <taxon>Spodoptera</taxon>
    </lineage>
</organism>
<comment type="caution">
    <text evidence="1">The sequence shown here is derived from an EMBL/GenBank/DDBJ whole genome shotgun (WGS) entry which is preliminary data.</text>
</comment>
<dbReference type="Proteomes" id="UP000814243">
    <property type="component" value="Unassembled WGS sequence"/>
</dbReference>
<protein>
    <submittedName>
        <fullName evidence="1">Uncharacterized protein</fullName>
    </submittedName>
</protein>
<name>A0A922MFU3_SPOEX</name>
<sequence length="450" mass="51886">MEGVMITKQQGLTALNETYVTDIMRALQDMSKDSAIVLLAQTDPSISNASILLTDEETDEEHDKADTDNVFAQSEDDNINSTEEKSPKMKNILRWLPPKKPKKINYTQKREEQEIIAKEERNALKARQINAERIAYVMALLKGDFWSTVYMYGEVQRIINNREVLDDVRKMIIFLEKDGNEKYKKKVLKCLKDATAFRDYKWNKKPNNLVIQVLKDPENDNLSSIAIFAHFVVDATDLEDFVDAIINANKGRSNNNSLEQPTLNNIVIVVPDSGYESETNEDKNKDDTRPDAYHAAMDKYLKLQNENVSFTFDKDRRMVGSPYSEMDASEGPMSLSKKYVKKIMTTERIPTDSADHERRLKAIKEHMEEHFTSTLYLYNEAKRIRTTGVVMDELRKMAEYINYSQHAALKKIILECGREPEVKKARNIWGQPNNIVINIQKDPENDNVIN</sequence>
<gene>
    <name evidence="1" type="ORF">HF086_001440</name>
</gene>
<proteinExistence type="predicted"/>
<evidence type="ECO:0000313" key="2">
    <source>
        <dbReference type="Proteomes" id="UP000814243"/>
    </source>
</evidence>
<accession>A0A922MFU3</accession>
<dbReference type="AlphaFoldDB" id="A0A922MFU3"/>
<reference evidence="1" key="1">
    <citation type="journal article" date="2021" name="G3 (Bethesda)">
        <title>Genome and transcriptome analysis of the beet armyworm Spodoptera exigua reveals targets for pest control. .</title>
        <authorList>
            <person name="Simon S."/>
            <person name="Breeschoten T."/>
            <person name="Jansen H.J."/>
            <person name="Dirks R.P."/>
            <person name="Schranz M.E."/>
            <person name="Ros V.I.D."/>
        </authorList>
    </citation>
    <scope>NUCLEOTIDE SEQUENCE</scope>
    <source>
        <strain evidence="1">TB_SE_WUR_2020</strain>
    </source>
</reference>